<protein>
    <submittedName>
        <fullName evidence="1">Uncharacterized protein</fullName>
    </submittedName>
</protein>
<evidence type="ECO:0000313" key="2">
    <source>
        <dbReference type="Proteomes" id="UP001185863"/>
    </source>
</evidence>
<evidence type="ECO:0000313" key="1">
    <source>
        <dbReference type="EMBL" id="MDV7268233.1"/>
    </source>
</evidence>
<proteinExistence type="predicted"/>
<organism evidence="1 2">
    <name type="scientific">Rhodococcus oxybenzonivorans</name>
    <dbReference type="NCBI Taxonomy" id="1990687"/>
    <lineage>
        <taxon>Bacteria</taxon>
        <taxon>Bacillati</taxon>
        <taxon>Actinomycetota</taxon>
        <taxon>Actinomycetes</taxon>
        <taxon>Mycobacteriales</taxon>
        <taxon>Nocardiaceae</taxon>
        <taxon>Rhodococcus</taxon>
    </lineage>
</organism>
<gene>
    <name evidence="1" type="ORF">R4315_27315</name>
</gene>
<name>A0AAE4V5H2_9NOCA</name>
<reference evidence="1" key="1">
    <citation type="submission" date="2023-10" db="EMBL/GenBank/DDBJ databases">
        <title>Development of a sustainable strategy for remediation of hydrocarbon-contaminated territories based on the waste exchange concept.</title>
        <authorList>
            <person name="Krivoruchko A."/>
        </authorList>
    </citation>
    <scope>NUCLEOTIDE SEQUENCE</scope>
    <source>
        <strain evidence="1">IEGM 68</strain>
    </source>
</reference>
<sequence>MTTDQEVVQLLATRHPFHDLDAIDAGQLSDDEVGTIPRWWIDAQTSSNPVDVALRAWENAVPGQLPRVTRIIRDAAPTLRLCRATLSEGGRTAVVLAYIFGEAHPSYFQVAYGLAPLPQNEIPLFAAGIDHGLKTFYTTVQNGFFNEDPIGLMPAQDMPRISNFGEAADFEYVGQSRDPVSNELRFVEIVESELPDIDQLVGVCRDASDNAVALDTRDDTGRVWEMWHGGLERVDKTLWEAIDEWVTRLFGIDDNQ</sequence>
<dbReference type="EMBL" id="JAWLUP010000141">
    <property type="protein sequence ID" value="MDV7268233.1"/>
    <property type="molecule type" value="Genomic_DNA"/>
</dbReference>
<dbReference type="AlphaFoldDB" id="A0AAE4V5H2"/>
<dbReference type="Proteomes" id="UP001185863">
    <property type="component" value="Unassembled WGS sequence"/>
</dbReference>
<dbReference type="RefSeq" id="WP_317744754.1">
    <property type="nucleotide sequence ID" value="NZ_JAWLUP010000141.1"/>
</dbReference>
<comment type="caution">
    <text evidence="1">The sequence shown here is derived from an EMBL/GenBank/DDBJ whole genome shotgun (WGS) entry which is preliminary data.</text>
</comment>
<accession>A0AAE4V5H2</accession>